<protein>
    <recommendedName>
        <fullName evidence="4">Large ribosomal subunit protein bL17</fullName>
    </recommendedName>
</protein>
<keyword evidence="7" id="KW-1185">Reference proteome</keyword>
<dbReference type="InterPro" id="IPR000456">
    <property type="entry name" value="Ribosomal_bL17"/>
</dbReference>
<dbReference type="Proteomes" id="UP001595926">
    <property type="component" value="Unassembled WGS sequence"/>
</dbReference>
<evidence type="ECO:0000256" key="4">
    <source>
        <dbReference type="HAMAP-Rule" id="MF_01368"/>
    </source>
</evidence>
<dbReference type="GO" id="GO:0005840">
    <property type="term" value="C:ribosome"/>
    <property type="evidence" value="ECO:0007669"/>
    <property type="project" value="UniProtKB-KW"/>
</dbReference>
<evidence type="ECO:0000256" key="5">
    <source>
        <dbReference type="RuleBase" id="RU000660"/>
    </source>
</evidence>
<proteinExistence type="inferred from homology"/>
<comment type="caution">
    <text evidence="6">The sequence shown here is derived from an EMBL/GenBank/DDBJ whole genome shotgun (WGS) entry which is preliminary data.</text>
</comment>
<dbReference type="EMBL" id="JBHSJH010000002">
    <property type="protein sequence ID" value="MFC4892410.1"/>
    <property type="molecule type" value="Genomic_DNA"/>
</dbReference>
<evidence type="ECO:0000313" key="6">
    <source>
        <dbReference type="EMBL" id="MFC4892410.1"/>
    </source>
</evidence>
<dbReference type="RefSeq" id="WP_119329806.1">
    <property type="nucleotide sequence ID" value="NZ_JBHSJH010000002.1"/>
</dbReference>
<organism evidence="6 7">
    <name type="scientific">Pseudofrancisella aestuarii</name>
    <dbReference type="NCBI Taxonomy" id="2670347"/>
    <lineage>
        <taxon>Bacteria</taxon>
        <taxon>Pseudomonadati</taxon>
        <taxon>Pseudomonadota</taxon>
        <taxon>Gammaproteobacteria</taxon>
        <taxon>Thiotrichales</taxon>
        <taxon>Francisellaceae</taxon>
        <taxon>Pseudofrancisella</taxon>
    </lineage>
</organism>
<comment type="subunit">
    <text evidence="4">Part of the 50S ribosomal subunit. Contacts protein L32.</text>
</comment>
<dbReference type="SUPFAM" id="SSF64263">
    <property type="entry name" value="Prokaryotic ribosomal protein L17"/>
    <property type="match status" value="1"/>
</dbReference>
<sequence length="145" mass="16787">MRHRMNGRKFGRTSSHRKAMFKNMSASLINHEIIKTTLPKAKELRAIVEPLVTLAKREHKLRNSLDANSAEFKSQSVALRRQAFDFLRNKAAVTKLFEEFGTRYAERNGGYTRILKCGYRFGDKAPMAYIELLDRPEVDEIPNEE</sequence>
<name>A0ABV9TB97_9GAMM</name>
<accession>A0ABV9TB97</accession>
<dbReference type="Gene3D" id="3.90.1030.10">
    <property type="entry name" value="Ribosomal protein L17"/>
    <property type="match status" value="1"/>
</dbReference>
<dbReference type="PANTHER" id="PTHR14413:SF16">
    <property type="entry name" value="LARGE RIBOSOMAL SUBUNIT PROTEIN BL17M"/>
    <property type="match status" value="1"/>
</dbReference>
<comment type="similarity">
    <text evidence="1 4 5">Belongs to the bacterial ribosomal protein bL17 family.</text>
</comment>
<gene>
    <name evidence="4 6" type="primary">rplQ</name>
    <name evidence="6" type="ORF">ACFPDQ_05035</name>
</gene>
<reference evidence="7" key="1">
    <citation type="journal article" date="2019" name="Int. J. Syst. Evol. Microbiol.">
        <title>The Global Catalogue of Microorganisms (GCM) 10K type strain sequencing project: providing services to taxonomists for standard genome sequencing and annotation.</title>
        <authorList>
            <consortium name="The Broad Institute Genomics Platform"/>
            <consortium name="The Broad Institute Genome Sequencing Center for Infectious Disease"/>
            <person name="Wu L."/>
            <person name="Ma J."/>
        </authorList>
    </citation>
    <scope>NUCLEOTIDE SEQUENCE [LARGE SCALE GENOMIC DNA]</scope>
    <source>
        <strain evidence="7">CGMCC 1.13718</strain>
    </source>
</reference>
<evidence type="ECO:0000256" key="2">
    <source>
        <dbReference type="ARBA" id="ARBA00022980"/>
    </source>
</evidence>
<dbReference type="Pfam" id="PF01196">
    <property type="entry name" value="Ribosomal_L17"/>
    <property type="match status" value="1"/>
</dbReference>
<keyword evidence="2 4" id="KW-0689">Ribosomal protein</keyword>
<evidence type="ECO:0000313" key="7">
    <source>
        <dbReference type="Proteomes" id="UP001595926"/>
    </source>
</evidence>
<dbReference type="InterPro" id="IPR036373">
    <property type="entry name" value="Ribosomal_bL17_sf"/>
</dbReference>
<dbReference type="PROSITE" id="PS01167">
    <property type="entry name" value="RIBOSOMAL_L17"/>
    <property type="match status" value="1"/>
</dbReference>
<dbReference type="InterPro" id="IPR047859">
    <property type="entry name" value="Ribosomal_bL17_CS"/>
</dbReference>
<evidence type="ECO:0000256" key="3">
    <source>
        <dbReference type="ARBA" id="ARBA00023274"/>
    </source>
</evidence>
<dbReference type="HAMAP" id="MF_01368">
    <property type="entry name" value="Ribosomal_bL17"/>
    <property type="match status" value="1"/>
</dbReference>
<dbReference type="PANTHER" id="PTHR14413">
    <property type="entry name" value="RIBOSOMAL PROTEIN L17"/>
    <property type="match status" value="1"/>
</dbReference>
<dbReference type="NCBIfam" id="TIGR00059">
    <property type="entry name" value="L17"/>
    <property type="match status" value="1"/>
</dbReference>
<evidence type="ECO:0000256" key="1">
    <source>
        <dbReference type="ARBA" id="ARBA00008777"/>
    </source>
</evidence>
<keyword evidence="3 4" id="KW-0687">Ribonucleoprotein</keyword>